<evidence type="ECO:0000313" key="2">
    <source>
        <dbReference type="Proteomes" id="UP000002668"/>
    </source>
</evidence>
<gene>
    <name evidence="1" type="ORF">LEMA_uP102880.1</name>
</gene>
<dbReference type="Proteomes" id="UP000002668">
    <property type="component" value="Genome"/>
</dbReference>
<evidence type="ECO:0000313" key="1">
    <source>
        <dbReference type="EMBL" id="CBX97157.1"/>
    </source>
</evidence>
<dbReference type="InParanoid" id="E4ZZP1"/>
<dbReference type="AlphaFoldDB" id="E4ZZP1"/>
<reference evidence="2" key="1">
    <citation type="journal article" date="2011" name="Nat. Commun.">
        <title>Effector diversification within compartments of the Leptosphaeria maculans genome affected by Repeat-Induced Point mutations.</title>
        <authorList>
            <person name="Rouxel T."/>
            <person name="Grandaubert J."/>
            <person name="Hane J.K."/>
            <person name="Hoede C."/>
            <person name="van de Wouw A.P."/>
            <person name="Couloux A."/>
            <person name="Dominguez V."/>
            <person name="Anthouard V."/>
            <person name="Bally P."/>
            <person name="Bourras S."/>
            <person name="Cozijnsen A.J."/>
            <person name="Ciuffetti L.M."/>
            <person name="Degrave A."/>
            <person name="Dilmaghani A."/>
            <person name="Duret L."/>
            <person name="Fudal I."/>
            <person name="Goodwin S.B."/>
            <person name="Gout L."/>
            <person name="Glaser N."/>
            <person name="Linglin J."/>
            <person name="Kema G.H.J."/>
            <person name="Lapalu N."/>
            <person name="Lawrence C.B."/>
            <person name="May K."/>
            <person name="Meyer M."/>
            <person name="Ollivier B."/>
            <person name="Poulain J."/>
            <person name="Schoch C.L."/>
            <person name="Simon A."/>
            <person name="Spatafora J.W."/>
            <person name="Stachowiak A."/>
            <person name="Turgeon B.G."/>
            <person name="Tyler B.M."/>
            <person name="Vincent D."/>
            <person name="Weissenbach J."/>
            <person name="Amselem J."/>
            <person name="Quesneville H."/>
            <person name="Oliver R.P."/>
            <person name="Wincker P."/>
            <person name="Balesdent M.-H."/>
            <person name="Howlett B.J."/>
        </authorList>
    </citation>
    <scope>NUCLEOTIDE SEQUENCE [LARGE SCALE GENOMIC DNA]</scope>
    <source>
        <strain evidence="2">JN3 / isolate v23.1.3 / race Av1-4-5-6-7-8</strain>
    </source>
</reference>
<sequence>MGVFHASLYEYTVEYSNGHNGHSDRGLQVAIIARSSSSCNYQSELGLTCPRSRAGHMCVCECVCVCV</sequence>
<dbReference type="VEuPathDB" id="FungiDB:LEMA_uP102880.1"/>
<dbReference type="HOGENOM" id="CLU_2812862_0_0_1"/>
<protein>
    <submittedName>
        <fullName evidence="1">Predicted protein</fullName>
    </submittedName>
</protein>
<accession>E4ZZP1</accession>
<keyword evidence="2" id="KW-1185">Reference proteome</keyword>
<proteinExistence type="predicted"/>
<organism evidence="2">
    <name type="scientific">Leptosphaeria maculans (strain JN3 / isolate v23.1.3 / race Av1-4-5-6-7-8)</name>
    <name type="common">Blackleg fungus</name>
    <name type="synonym">Phoma lingam</name>
    <dbReference type="NCBI Taxonomy" id="985895"/>
    <lineage>
        <taxon>Eukaryota</taxon>
        <taxon>Fungi</taxon>
        <taxon>Dikarya</taxon>
        <taxon>Ascomycota</taxon>
        <taxon>Pezizomycotina</taxon>
        <taxon>Dothideomycetes</taxon>
        <taxon>Pleosporomycetidae</taxon>
        <taxon>Pleosporales</taxon>
        <taxon>Pleosporineae</taxon>
        <taxon>Leptosphaeriaceae</taxon>
        <taxon>Plenodomus</taxon>
        <taxon>Plenodomus lingam/Leptosphaeria maculans species complex</taxon>
    </lineage>
</organism>
<name>E4ZZP1_LEPMJ</name>
<dbReference type="EMBL" id="FP929130">
    <property type="protein sequence ID" value="CBX97157.1"/>
    <property type="molecule type" value="Genomic_DNA"/>
</dbReference>